<organism evidence="23 24">
    <name type="scientific">Rhodovastum atsumiense</name>
    <dbReference type="NCBI Taxonomy" id="504468"/>
    <lineage>
        <taxon>Bacteria</taxon>
        <taxon>Pseudomonadati</taxon>
        <taxon>Pseudomonadota</taxon>
        <taxon>Alphaproteobacteria</taxon>
        <taxon>Acetobacterales</taxon>
        <taxon>Acetobacteraceae</taxon>
        <taxon>Rhodovastum</taxon>
    </lineage>
</organism>
<evidence type="ECO:0000256" key="19">
    <source>
        <dbReference type="ARBA" id="ARBA00029351"/>
    </source>
</evidence>
<dbReference type="GO" id="GO:0005886">
    <property type="term" value="C:plasma membrane"/>
    <property type="evidence" value="ECO:0007669"/>
    <property type="project" value="UniProtKB-SubCell"/>
</dbReference>
<dbReference type="FunFam" id="2.102.10.10:FF:000001">
    <property type="entry name" value="Cytochrome b-c1 complex subunit Rieske, mitochondrial"/>
    <property type="match status" value="1"/>
</dbReference>
<accession>A0A5M6IZR7</accession>
<comment type="cofactor">
    <cofactor evidence="20">
        <name>[2Fe-2S] cluster</name>
        <dbReference type="ChEBI" id="CHEBI:190135"/>
    </cofactor>
    <text evidence="20">Binds 1 [2Fe-2S] cluster per subunit.</text>
</comment>
<evidence type="ECO:0000256" key="15">
    <source>
        <dbReference type="ARBA" id="ARBA00023004"/>
    </source>
</evidence>
<evidence type="ECO:0000256" key="5">
    <source>
        <dbReference type="ARBA" id="ARBA00012951"/>
    </source>
</evidence>
<dbReference type="PROSITE" id="PS51318">
    <property type="entry name" value="TAT"/>
    <property type="match status" value="1"/>
</dbReference>
<dbReference type="Gene3D" id="1.20.5.510">
    <property type="entry name" value="Single helix bin"/>
    <property type="match status" value="1"/>
</dbReference>
<dbReference type="EMBL" id="VWPK01000004">
    <property type="protein sequence ID" value="KAA5613803.1"/>
    <property type="molecule type" value="Genomic_DNA"/>
</dbReference>
<evidence type="ECO:0000256" key="16">
    <source>
        <dbReference type="ARBA" id="ARBA00023014"/>
    </source>
</evidence>
<keyword evidence="8" id="KW-1003">Cell membrane</keyword>
<evidence type="ECO:0000256" key="1">
    <source>
        <dbReference type="ARBA" id="ARBA00002444"/>
    </source>
</evidence>
<evidence type="ECO:0000256" key="8">
    <source>
        <dbReference type="ARBA" id="ARBA00022475"/>
    </source>
</evidence>
<protein>
    <recommendedName>
        <fullName evidence="6 20">Ubiquinol-cytochrome c reductase iron-sulfur subunit</fullName>
        <ecNumber evidence="5 20">7.1.1.8</ecNumber>
    </recommendedName>
</protein>
<dbReference type="Pfam" id="PF10399">
    <property type="entry name" value="UCR_Fe-S_N"/>
    <property type="match status" value="1"/>
</dbReference>
<keyword evidence="24" id="KW-1185">Reference proteome</keyword>
<feature type="transmembrane region" description="Helical" evidence="20">
    <location>
        <begin position="21"/>
        <end position="42"/>
    </location>
</feature>
<gene>
    <name evidence="23" type="primary">petA</name>
    <name evidence="23" type="ORF">F1189_03230</name>
</gene>
<dbReference type="CDD" id="cd03470">
    <property type="entry name" value="Rieske_cytochrome_bc1"/>
    <property type="match status" value="1"/>
</dbReference>
<dbReference type="InterPro" id="IPR006311">
    <property type="entry name" value="TAT_signal"/>
</dbReference>
<evidence type="ECO:0000256" key="21">
    <source>
        <dbReference type="RuleBase" id="RU004497"/>
    </source>
</evidence>
<comment type="subcellular location">
    <subcellularLocation>
        <location evidence="2">Cell membrane</location>
        <topology evidence="2">Single-pass membrane protein</topology>
    </subcellularLocation>
</comment>
<evidence type="ECO:0000256" key="11">
    <source>
        <dbReference type="ARBA" id="ARBA00022723"/>
    </source>
</evidence>
<evidence type="ECO:0000256" key="20">
    <source>
        <dbReference type="RuleBase" id="RU004494"/>
    </source>
</evidence>
<dbReference type="SUPFAM" id="SSF50022">
    <property type="entry name" value="ISP domain"/>
    <property type="match status" value="1"/>
</dbReference>
<evidence type="ECO:0000256" key="14">
    <source>
        <dbReference type="ARBA" id="ARBA00022989"/>
    </source>
</evidence>
<keyword evidence="17 20" id="KW-0472">Membrane</keyword>
<dbReference type="PANTHER" id="PTHR10134">
    <property type="entry name" value="CYTOCHROME B-C1 COMPLEX SUBUNIT RIESKE, MITOCHONDRIAL"/>
    <property type="match status" value="1"/>
</dbReference>
<dbReference type="GO" id="GO:0051537">
    <property type="term" value="F:2 iron, 2 sulfur cluster binding"/>
    <property type="evidence" value="ECO:0007669"/>
    <property type="project" value="UniProtKB-KW"/>
</dbReference>
<keyword evidence="18" id="KW-1015">Disulfide bond</keyword>
<evidence type="ECO:0000256" key="4">
    <source>
        <dbReference type="ARBA" id="ARBA00011649"/>
    </source>
</evidence>
<dbReference type="InterPro" id="IPR005805">
    <property type="entry name" value="Rieske_Fe-S_prot_C"/>
</dbReference>
<keyword evidence="14 20" id="KW-1133">Transmembrane helix</keyword>
<dbReference type="InterPro" id="IPR036922">
    <property type="entry name" value="Rieske_2Fe-2S_sf"/>
</dbReference>
<dbReference type="NCBIfam" id="TIGR01416">
    <property type="entry name" value="Rieske_proteo"/>
    <property type="match status" value="1"/>
</dbReference>
<sequence>MTAIPLGQGPDAEIQPTRRDFLSLMAASSAAIGAGAVVWPLVGSMNPSADVLALSQTEVDLTPIEPGQGIVVMWQGKPVFVRHRTETEIKMAQEAPVADMRDPAPDSDRVKDGHEQWLVTSAVCTHLGCVPGGSKSSEPRGDFGGWFCACHGSQYDTAGRIRKGPAPANLPIPPYDFLSDTKIQIG</sequence>
<proteinExistence type="inferred from homology"/>
<dbReference type="InterPro" id="IPR014349">
    <property type="entry name" value="Rieske_Fe-S_prot"/>
</dbReference>
<keyword evidence="13 20" id="KW-0249">Electron transport</keyword>
<dbReference type="InterPro" id="IPR006317">
    <property type="entry name" value="Ubiquinol_cyt_c_Rdtase_Fe-S-su"/>
</dbReference>
<evidence type="ECO:0000313" key="24">
    <source>
        <dbReference type="Proteomes" id="UP000325255"/>
    </source>
</evidence>
<keyword evidence="11" id="KW-0479">Metal-binding</keyword>
<evidence type="ECO:0000259" key="22">
    <source>
        <dbReference type="PROSITE" id="PS51296"/>
    </source>
</evidence>
<evidence type="ECO:0000313" key="23">
    <source>
        <dbReference type="EMBL" id="KAA5613803.1"/>
    </source>
</evidence>
<evidence type="ECO:0000256" key="2">
    <source>
        <dbReference type="ARBA" id="ARBA00004162"/>
    </source>
</evidence>
<dbReference type="PROSITE" id="PS51296">
    <property type="entry name" value="RIESKE"/>
    <property type="match status" value="1"/>
</dbReference>
<evidence type="ECO:0000256" key="13">
    <source>
        <dbReference type="ARBA" id="ARBA00022982"/>
    </source>
</evidence>
<dbReference type="EC" id="7.1.1.8" evidence="5 20"/>
<evidence type="ECO:0000256" key="17">
    <source>
        <dbReference type="ARBA" id="ARBA00023136"/>
    </source>
</evidence>
<reference evidence="23 24" key="1">
    <citation type="submission" date="2019-09" db="EMBL/GenBank/DDBJ databases">
        <title>Genome sequence of Rhodovastum atsumiense, a diverse member of the Acetobacteraceae family of non-sulfur purple photosynthetic bacteria.</title>
        <authorList>
            <person name="Meyer T."/>
            <person name="Kyndt J."/>
        </authorList>
    </citation>
    <scope>NUCLEOTIDE SEQUENCE [LARGE SCALE GENOMIC DNA]</scope>
    <source>
        <strain evidence="23 24">DSM 21279</strain>
    </source>
</reference>
<dbReference type="GO" id="GO:0008121">
    <property type="term" value="F:quinol-cytochrome-c reductase activity"/>
    <property type="evidence" value="ECO:0007669"/>
    <property type="project" value="UniProtKB-EC"/>
</dbReference>
<dbReference type="InterPro" id="IPR019546">
    <property type="entry name" value="TAT_signal_bac_arc"/>
</dbReference>
<dbReference type="Pfam" id="PF00355">
    <property type="entry name" value="Rieske"/>
    <property type="match status" value="1"/>
</dbReference>
<dbReference type="InterPro" id="IPR017941">
    <property type="entry name" value="Rieske_2Fe-2S"/>
</dbReference>
<comment type="caution">
    <text evidence="23">The sequence shown here is derived from an EMBL/GenBank/DDBJ whole genome shotgun (WGS) entry which is preliminary data.</text>
</comment>
<dbReference type="InterPro" id="IPR019470">
    <property type="entry name" value="Ubiq_cytC_Rdtase_Fe-S_su_TAT"/>
</dbReference>
<keyword evidence="12" id="KW-1278">Translocase</keyword>
<name>A0A5M6IZR7_9PROT</name>
<evidence type="ECO:0000256" key="12">
    <source>
        <dbReference type="ARBA" id="ARBA00022967"/>
    </source>
</evidence>
<keyword evidence="10" id="KW-0001">2Fe-2S</keyword>
<feature type="domain" description="Rieske" evidence="22">
    <location>
        <begin position="110"/>
        <end position="184"/>
    </location>
</feature>
<evidence type="ECO:0000256" key="9">
    <source>
        <dbReference type="ARBA" id="ARBA00022692"/>
    </source>
</evidence>
<dbReference type="OrthoDB" id="9767869at2"/>
<dbReference type="Proteomes" id="UP000325255">
    <property type="component" value="Unassembled WGS sequence"/>
</dbReference>
<dbReference type="GO" id="GO:0046872">
    <property type="term" value="F:metal ion binding"/>
    <property type="evidence" value="ECO:0007669"/>
    <property type="project" value="UniProtKB-KW"/>
</dbReference>
<evidence type="ECO:0000256" key="3">
    <source>
        <dbReference type="ARBA" id="ARBA00010651"/>
    </source>
</evidence>
<keyword evidence="15" id="KW-0408">Iron</keyword>
<keyword evidence="7 20" id="KW-0813">Transport</keyword>
<comment type="catalytic activity">
    <reaction evidence="19 20">
        <text>a quinol + 2 Fe(III)-[cytochrome c](out) = a quinone + 2 Fe(II)-[cytochrome c](out) + 2 H(+)(out)</text>
        <dbReference type="Rhea" id="RHEA:11484"/>
        <dbReference type="Rhea" id="RHEA-COMP:10350"/>
        <dbReference type="Rhea" id="RHEA-COMP:14399"/>
        <dbReference type="ChEBI" id="CHEBI:15378"/>
        <dbReference type="ChEBI" id="CHEBI:24646"/>
        <dbReference type="ChEBI" id="CHEBI:29033"/>
        <dbReference type="ChEBI" id="CHEBI:29034"/>
        <dbReference type="ChEBI" id="CHEBI:132124"/>
        <dbReference type="EC" id="7.1.1.8"/>
    </reaction>
</comment>
<keyword evidence="9 20" id="KW-0812">Transmembrane</keyword>
<dbReference type="PRINTS" id="PR00162">
    <property type="entry name" value="RIESKE"/>
</dbReference>
<dbReference type="RefSeq" id="WP_150039186.1">
    <property type="nucleotide sequence ID" value="NZ_OW485601.1"/>
</dbReference>
<evidence type="ECO:0000256" key="7">
    <source>
        <dbReference type="ARBA" id="ARBA00022448"/>
    </source>
</evidence>
<comment type="similarity">
    <text evidence="3">Belongs to the Rieske iron-sulfur protein family.</text>
</comment>
<comment type="subunit">
    <text evidence="4 21">The main subunits of complex b-c1 are: cytochrome b, cytochrome c1 and the Rieske protein.</text>
</comment>
<comment type="function">
    <text evidence="1">Component of the ubiquinol-cytochrome c reductase complex (complex III or cytochrome b-c1 complex), which is a respiratory chain that generates an electrochemical potential coupled to ATP synthesis.</text>
</comment>
<dbReference type="AlphaFoldDB" id="A0A5M6IZR7"/>
<evidence type="ECO:0000256" key="10">
    <source>
        <dbReference type="ARBA" id="ARBA00022714"/>
    </source>
</evidence>
<keyword evidence="16" id="KW-0411">Iron-sulfur</keyword>
<dbReference type="NCBIfam" id="TIGR01409">
    <property type="entry name" value="TAT_signal_seq"/>
    <property type="match status" value="1"/>
</dbReference>
<dbReference type="Gene3D" id="2.102.10.10">
    <property type="entry name" value="Rieske [2Fe-2S] iron-sulphur domain"/>
    <property type="match status" value="1"/>
</dbReference>
<evidence type="ECO:0000256" key="6">
    <source>
        <dbReference type="ARBA" id="ARBA00019816"/>
    </source>
</evidence>
<evidence type="ECO:0000256" key="18">
    <source>
        <dbReference type="ARBA" id="ARBA00023157"/>
    </source>
</evidence>
<comment type="miscellaneous">
    <text evidence="20">The Rieske protein is a high potential 2Fe-2S protein.</text>
</comment>